<dbReference type="EMBL" id="CP056775">
    <property type="protein sequence ID" value="QRR00759.1"/>
    <property type="molecule type" value="Genomic_DNA"/>
</dbReference>
<sequence>MKTDANIQYAIGIACKPILAFITLLNYEFDLNYIALIFALGTCMAAGGIFLPGFRQQYANLMIACILMYIGLFSFVLTKSPEISFEKFKDDTFYCFVIVTVSNGCLFAFRLFRPNLKLSIERVSRIYTLVSTILIFLMAFTIVYFYNRFVHGSGF</sequence>
<keyword evidence="3" id="KW-1185">Reference proteome</keyword>
<feature type="transmembrane region" description="Helical" evidence="1">
    <location>
        <begin position="58"/>
        <end position="78"/>
    </location>
</feature>
<proteinExistence type="predicted"/>
<evidence type="ECO:0000313" key="2">
    <source>
        <dbReference type="EMBL" id="QRR00759.1"/>
    </source>
</evidence>
<evidence type="ECO:0000313" key="3">
    <source>
        <dbReference type="Proteomes" id="UP000612680"/>
    </source>
</evidence>
<organism evidence="2 3">
    <name type="scientific">Dyadobacter sandarakinus</name>
    <dbReference type="NCBI Taxonomy" id="2747268"/>
    <lineage>
        <taxon>Bacteria</taxon>
        <taxon>Pseudomonadati</taxon>
        <taxon>Bacteroidota</taxon>
        <taxon>Cytophagia</taxon>
        <taxon>Cytophagales</taxon>
        <taxon>Spirosomataceae</taxon>
        <taxon>Dyadobacter</taxon>
    </lineage>
</organism>
<name>A0ABX7I3W9_9BACT</name>
<reference evidence="2 3" key="1">
    <citation type="submission" date="2020-06" db="EMBL/GenBank/DDBJ databases">
        <title>Dyadobacter sandarakinus sp. nov., isolated from the soil of the Arctic Yellow River Station.</title>
        <authorList>
            <person name="Zhang Y."/>
            <person name="Peng F."/>
        </authorList>
    </citation>
    <scope>NUCLEOTIDE SEQUENCE [LARGE SCALE GENOMIC DNA]</scope>
    <source>
        <strain evidence="2 3">Q3-56</strain>
    </source>
</reference>
<dbReference type="Proteomes" id="UP000612680">
    <property type="component" value="Chromosome"/>
</dbReference>
<keyword evidence="1" id="KW-0472">Membrane</keyword>
<accession>A0ABX7I3W9</accession>
<feature type="transmembrane region" description="Helical" evidence="1">
    <location>
        <begin position="33"/>
        <end position="51"/>
    </location>
</feature>
<feature type="transmembrane region" description="Helical" evidence="1">
    <location>
        <begin position="93"/>
        <end position="112"/>
    </location>
</feature>
<dbReference type="RefSeq" id="WP_204662284.1">
    <property type="nucleotide sequence ID" value="NZ_CP056775.1"/>
</dbReference>
<dbReference type="PROSITE" id="PS51257">
    <property type="entry name" value="PROKAR_LIPOPROTEIN"/>
    <property type="match status" value="1"/>
</dbReference>
<keyword evidence="1" id="KW-0812">Transmembrane</keyword>
<evidence type="ECO:0000256" key="1">
    <source>
        <dbReference type="SAM" id="Phobius"/>
    </source>
</evidence>
<feature type="transmembrane region" description="Helical" evidence="1">
    <location>
        <begin position="7"/>
        <end position="27"/>
    </location>
</feature>
<protein>
    <submittedName>
        <fullName evidence="2">Uncharacterized protein</fullName>
    </submittedName>
</protein>
<gene>
    <name evidence="2" type="ORF">HWI92_07490</name>
</gene>
<keyword evidence="1" id="KW-1133">Transmembrane helix</keyword>
<feature type="transmembrane region" description="Helical" evidence="1">
    <location>
        <begin position="124"/>
        <end position="146"/>
    </location>
</feature>